<organism evidence="9 10">
    <name type="scientific">Thermovenabulum gondwanense</name>
    <dbReference type="NCBI Taxonomy" id="520767"/>
    <lineage>
        <taxon>Bacteria</taxon>
        <taxon>Bacillati</taxon>
        <taxon>Bacillota</taxon>
        <taxon>Clostridia</taxon>
        <taxon>Thermosediminibacterales</taxon>
        <taxon>Thermosediminibacteraceae</taxon>
        <taxon>Thermovenabulum</taxon>
    </lineage>
</organism>
<dbReference type="EMBL" id="LOHZ01000025">
    <property type="protein sequence ID" value="KYO66783.1"/>
    <property type="molecule type" value="Genomic_DNA"/>
</dbReference>
<comment type="similarity">
    <text evidence="7">Belongs to the SMC family.</text>
</comment>
<evidence type="ECO:0000256" key="3">
    <source>
        <dbReference type="ARBA" id="ARBA00022741"/>
    </source>
</evidence>
<dbReference type="SUPFAM" id="SSF75553">
    <property type="entry name" value="Smc hinge domain"/>
    <property type="match status" value="1"/>
</dbReference>
<dbReference type="InterPro" id="IPR036277">
    <property type="entry name" value="SMC_hinge_sf"/>
</dbReference>
<comment type="function">
    <text evidence="7">Required for chromosome condensation and partitioning.</text>
</comment>
<dbReference type="GO" id="GO:0005524">
    <property type="term" value="F:ATP binding"/>
    <property type="evidence" value="ECO:0007669"/>
    <property type="project" value="UniProtKB-UniRule"/>
</dbReference>
<dbReference type="Gene3D" id="3.30.70.1620">
    <property type="match status" value="1"/>
</dbReference>
<dbReference type="AlphaFoldDB" id="A0A162MND9"/>
<dbReference type="PIRSF" id="PIRSF005719">
    <property type="entry name" value="SMC"/>
    <property type="match status" value="1"/>
</dbReference>
<dbReference type="InterPro" id="IPR027417">
    <property type="entry name" value="P-loop_NTPase"/>
</dbReference>
<dbReference type="GO" id="GO:0030261">
    <property type="term" value="P:chromosome condensation"/>
    <property type="evidence" value="ECO:0007669"/>
    <property type="project" value="InterPro"/>
</dbReference>
<keyword evidence="4 7" id="KW-0067">ATP-binding</keyword>
<dbReference type="GO" id="GO:0007062">
    <property type="term" value="P:sister chromatid cohesion"/>
    <property type="evidence" value="ECO:0007669"/>
    <property type="project" value="InterPro"/>
</dbReference>
<dbReference type="STRING" id="520767.ATZ99_10280"/>
<dbReference type="InterPro" id="IPR010935">
    <property type="entry name" value="SMC_hinge"/>
</dbReference>
<feature type="coiled-coil region" evidence="7">
    <location>
        <begin position="887"/>
        <end position="921"/>
    </location>
</feature>
<dbReference type="FunFam" id="3.40.50.300:FF:000901">
    <property type="entry name" value="Chromosome partition protein Smc"/>
    <property type="match status" value="1"/>
</dbReference>
<dbReference type="InterPro" id="IPR024704">
    <property type="entry name" value="SMC"/>
</dbReference>
<dbReference type="Gene3D" id="3.40.50.300">
    <property type="entry name" value="P-loop containing nucleotide triphosphate hydrolases"/>
    <property type="match status" value="2"/>
</dbReference>
<evidence type="ECO:0000256" key="7">
    <source>
        <dbReference type="HAMAP-Rule" id="MF_01894"/>
    </source>
</evidence>
<comment type="caution">
    <text evidence="9">The sequence shown here is derived from an EMBL/GenBank/DDBJ whole genome shotgun (WGS) entry which is preliminary data.</text>
</comment>
<keyword evidence="2 7" id="KW-0963">Cytoplasm</keyword>
<dbReference type="PATRIC" id="fig|520767.4.peg.1127"/>
<dbReference type="GO" id="GO:0005737">
    <property type="term" value="C:cytoplasm"/>
    <property type="evidence" value="ECO:0007669"/>
    <property type="project" value="UniProtKB-SubCell"/>
</dbReference>
<dbReference type="NCBIfam" id="TIGR02168">
    <property type="entry name" value="SMC_prok_B"/>
    <property type="match status" value="1"/>
</dbReference>
<dbReference type="FunFam" id="3.40.50.300:FF:000984">
    <property type="entry name" value="Chromosome partition protein Smc"/>
    <property type="match status" value="1"/>
</dbReference>
<dbReference type="InterPro" id="IPR011890">
    <property type="entry name" value="SMC_prok"/>
</dbReference>
<dbReference type="InterPro" id="IPR003395">
    <property type="entry name" value="RecF/RecN/SMC_N"/>
</dbReference>
<dbReference type="PANTHER" id="PTHR43977">
    <property type="entry name" value="STRUCTURAL MAINTENANCE OF CHROMOSOMES PROTEIN 3"/>
    <property type="match status" value="1"/>
</dbReference>
<dbReference type="GO" id="GO:0003677">
    <property type="term" value="F:DNA binding"/>
    <property type="evidence" value="ECO:0007669"/>
    <property type="project" value="UniProtKB-UniRule"/>
</dbReference>
<feature type="binding site" evidence="7">
    <location>
        <begin position="32"/>
        <end position="39"/>
    </location>
    <ligand>
        <name>ATP</name>
        <dbReference type="ChEBI" id="CHEBI:30616"/>
    </ligand>
</feature>
<dbReference type="GO" id="GO:0016887">
    <property type="term" value="F:ATP hydrolysis activity"/>
    <property type="evidence" value="ECO:0007669"/>
    <property type="project" value="InterPro"/>
</dbReference>
<gene>
    <name evidence="7 9" type="primary">smc</name>
    <name evidence="9" type="ORF">ATZ99_10280</name>
</gene>
<evidence type="ECO:0000313" key="9">
    <source>
        <dbReference type="EMBL" id="KYO66783.1"/>
    </source>
</evidence>
<evidence type="ECO:0000256" key="6">
    <source>
        <dbReference type="ARBA" id="ARBA00023125"/>
    </source>
</evidence>
<dbReference type="CDD" id="cd03278">
    <property type="entry name" value="ABC_SMC_barmotin"/>
    <property type="match status" value="2"/>
</dbReference>
<keyword evidence="10" id="KW-1185">Reference proteome</keyword>
<evidence type="ECO:0000259" key="8">
    <source>
        <dbReference type="SMART" id="SM00968"/>
    </source>
</evidence>
<feature type="coiled-coil region" evidence="7">
    <location>
        <begin position="167"/>
        <end position="499"/>
    </location>
</feature>
<dbReference type="SMART" id="SM00968">
    <property type="entry name" value="SMC_hinge"/>
    <property type="match status" value="1"/>
</dbReference>
<evidence type="ECO:0000256" key="2">
    <source>
        <dbReference type="ARBA" id="ARBA00022490"/>
    </source>
</evidence>
<accession>A0A162MND9</accession>
<dbReference type="GO" id="GO:0005694">
    <property type="term" value="C:chromosome"/>
    <property type="evidence" value="ECO:0007669"/>
    <property type="project" value="InterPro"/>
</dbReference>
<comment type="subunit">
    <text evidence="7">Homodimer.</text>
</comment>
<protein>
    <recommendedName>
        <fullName evidence="7">Chromosome partition protein Smc</fullName>
    </recommendedName>
</protein>
<evidence type="ECO:0000256" key="4">
    <source>
        <dbReference type="ARBA" id="ARBA00022840"/>
    </source>
</evidence>
<dbReference type="RefSeq" id="WP_083947355.1">
    <property type="nucleotide sequence ID" value="NZ_LOHZ01000025.1"/>
</dbReference>
<comment type="subcellular location">
    <subcellularLocation>
        <location evidence="1 7">Cytoplasm</location>
    </subcellularLocation>
</comment>
<dbReference type="GO" id="GO:0006260">
    <property type="term" value="P:DNA replication"/>
    <property type="evidence" value="ECO:0007669"/>
    <property type="project" value="UniProtKB-UniRule"/>
</dbReference>
<evidence type="ECO:0000313" key="10">
    <source>
        <dbReference type="Proteomes" id="UP000075737"/>
    </source>
</evidence>
<dbReference type="GO" id="GO:0007059">
    <property type="term" value="P:chromosome segregation"/>
    <property type="evidence" value="ECO:0007669"/>
    <property type="project" value="UniProtKB-UniRule"/>
</dbReference>
<name>A0A162MND9_9FIRM</name>
<feature type="coiled-coil region" evidence="7">
    <location>
        <begin position="964"/>
        <end position="1036"/>
    </location>
</feature>
<reference evidence="9 10" key="1">
    <citation type="submission" date="2015-12" db="EMBL/GenBank/DDBJ databases">
        <title>Draft genome of Thermovenabulum gondwanense isolated from a red thermophilic microbial mat colonisisng an outflow channel of a bore well.</title>
        <authorList>
            <person name="Patel B.K."/>
        </authorList>
    </citation>
    <scope>NUCLEOTIDE SEQUENCE [LARGE SCALE GENOMIC DNA]</scope>
    <source>
        <strain evidence="9 10">R270</strain>
    </source>
</reference>
<dbReference type="Proteomes" id="UP000075737">
    <property type="component" value="Unassembled WGS sequence"/>
</dbReference>
<dbReference type="HAMAP" id="MF_01894">
    <property type="entry name" value="Smc_prok"/>
    <property type="match status" value="1"/>
</dbReference>
<dbReference type="Pfam" id="PF06470">
    <property type="entry name" value="SMC_hinge"/>
    <property type="match status" value="1"/>
</dbReference>
<sequence length="1183" mass="136976">MFLKKIEIQGFKSFADRIQIEFQPGINAIVGPNGSGKSNVTDAIRWVLGEQSVKSLRGSKLEDIIFAGSLKRKPLGMAEVTVVLDNEDHFLPLDFTEISITRRVFRSGESEFYLNKVPCRLKDIQELLMDTGIGKDGYSIISQGEIDEFLLSKPEERRLIFEETAGITKHKARKKESEKKLEETSMNISRLDDLINELEYQLESLYEEKEKALVYKKLSEAEKELEVNLILIKLHNVEKKIKNYEQELARNEEELKRLKDVLFIAEEKLKNKNEQYEKESFKLEKLREESQEKNVQIANLKKDIEFYTEKLRDYQTQKEELLVKIEGLSDRKSNCKNIIKEKILLLEGKKLERNSVEGQISRLKENVEEIKNKILKEEKRIEDLKSNIIDLLNSTAERKNILSSLNTMNDSLKKRKEQIIGEVERLQRTNQITSQEIEAIEKRVKMLDSNSAILKSGLNRLCKEISLLEDKLRDLQKMLSDKAAKYNELNSRLKALKQLENNYEGYPVGVRNLLLDLKNGKINIEGIYGSLAELIYVEKEYELAVEAALGGSLIDILCKDEDSAKKAVEYLKKHNLGRATFLPLTLMKPKIIKDEELLQFKTSSGFVGLAESLVKYDKKYINCILNLLGRVIVFEDMDSAIIAFRKNPVFKIVTLDGEIINPSGSITGGSFKKSLSLLSRKREINLLNSDIYKINKEIELIKDEMFLVNKKIERKNYALNYLKKSLEKLTIEVVKFNQEKAEKNKVLEERKDRIHILCLELDQVEKDLRELDAEIIVARKDIDELNKKICENQQEIKKIKDRMQAVFAEKEEKEKKLEELNNRLSLINNEEYGLRLEIQHLQESMDLIKNEALEYNQKLSRLYELQESIRNEKMAREKFLVEISSKKNLVDREYEELRTNFIEIENEIKSLQKEILIYRKKIEKCDTSVNDIKIKKASHEMEKNFLENHLYEKYRLTPAQALELKKELGEIEQLQEMLNNVKEEISKLGQVNLGVIEEYEKIKSRQEFLISQKQDLINAKEKLTNLIAEITKTMEKMFLATFEKIREEFQEVFVELFGGGKADIYLIDKSIPLETGVEIVAQPPGKKLQNINLLSGGERSFTAIALLFAILNVKPTPFCILDEIEAALDDANIERFANYVKKASDNTQFIIITHRKGTMEIADALYGVSMEETAVSKVVSLKV</sequence>
<feature type="coiled-coil region" evidence="7">
    <location>
        <begin position="719"/>
        <end position="858"/>
    </location>
</feature>
<evidence type="ECO:0000256" key="5">
    <source>
        <dbReference type="ARBA" id="ARBA00023054"/>
    </source>
</evidence>
<evidence type="ECO:0000256" key="1">
    <source>
        <dbReference type="ARBA" id="ARBA00004496"/>
    </source>
</evidence>
<feature type="domain" description="SMC hinge" evidence="8">
    <location>
        <begin position="525"/>
        <end position="644"/>
    </location>
</feature>
<dbReference type="Pfam" id="PF02463">
    <property type="entry name" value="SMC_N"/>
    <property type="match status" value="1"/>
</dbReference>
<keyword evidence="5 7" id="KW-0175">Coiled coil</keyword>
<dbReference type="SUPFAM" id="SSF52540">
    <property type="entry name" value="P-loop containing nucleoside triphosphate hydrolases"/>
    <property type="match status" value="1"/>
</dbReference>
<keyword evidence="6 7" id="KW-0238">DNA-binding</keyword>
<keyword evidence="3 7" id="KW-0547">Nucleotide-binding</keyword>
<comment type="domain">
    <text evidence="7">Contains large globular domains required for ATP hydrolysis at each terminus and a third globular domain forming a flexible hinge near the middle of the molecule. These domains are separated by coiled-coil structures.</text>
</comment>
<proteinExistence type="inferred from homology"/>
<dbReference type="Gene3D" id="1.20.1060.20">
    <property type="match status" value="1"/>
</dbReference>
<dbReference type="OrthoDB" id="9808768at2"/>